<dbReference type="GeneID" id="30037629"/>
<dbReference type="GO" id="GO:0016192">
    <property type="term" value="P:vesicle-mediated transport"/>
    <property type="evidence" value="ECO:0007669"/>
    <property type="project" value="InterPro"/>
</dbReference>
<dbReference type="SMART" id="SM00330">
    <property type="entry name" value="PIPKc"/>
    <property type="match status" value="1"/>
</dbReference>
<dbReference type="KEGG" id="slb:AWJ20_581"/>
<reference evidence="9 10" key="1">
    <citation type="submission" date="2016-02" db="EMBL/GenBank/DDBJ databases">
        <title>Complete genome sequence and transcriptome regulation of the pentose utilising yeast Sugiyamaella lignohabitans.</title>
        <authorList>
            <person name="Bellasio M."/>
            <person name="Peymann A."/>
            <person name="Valli M."/>
            <person name="Sipitzky M."/>
            <person name="Graf A."/>
            <person name="Sauer M."/>
            <person name="Marx H."/>
            <person name="Mattanovich D."/>
        </authorList>
    </citation>
    <scope>NUCLEOTIDE SEQUENCE [LARGE SCALE GENOMIC DNA]</scope>
    <source>
        <strain evidence="9 10">CBS 10342</strain>
    </source>
</reference>
<dbReference type="Gene3D" id="2.60.40.1170">
    <property type="entry name" value="Mu homology domain, subdomain B"/>
    <property type="match status" value="1"/>
</dbReference>
<dbReference type="InterPro" id="IPR002498">
    <property type="entry name" value="PInositol-4-P-4/5-kinase_core"/>
</dbReference>
<feature type="region of interest" description="Disordered" evidence="6">
    <location>
        <begin position="80"/>
        <end position="132"/>
    </location>
</feature>
<dbReference type="Proteomes" id="UP000189580">
    <property type="component" value="Chromosome a"/>
</dbReference>
<dbReference type="Pfam" id="PF00928">
    <property type="entry name" value="Adap_comp_sub"/>
    <property type="match status" value="1"/>
</dbReference>
<dbReference type="SUPFAM" id="SSF56104">
    <property type="entry name" value="SAICAR synthase-like"/>
    <property type="match status" value="1"/>
</dbReference>
<evidence type="ECO:0000313" key="10">
    <source>
        <dbReference type="Proteomes" id="UP000189580"/>
    </source>
</evidence>
<dbReference type="GO" id="GO:0046488">
    <property type="term" value="P:phosphatidylinositol metabolic process"/>
    <property type="evidence" value="ECO:0007669"/>
    <property type="project" value="UniProtKB-UniRule"/>
</dbReference>
<dbReference type="GO" id="GO:0006886">
    <property type="term" value="P:intracellular protein transport"/>
    <property type="evidence" value="ECO:0007669"/>
    <property type="project" value="InterPro"/>
</dbReference>
<keyword evidence="4" id="KW-0472">Membrane</keyword>
<dbReference type="GO" id="GO:0005524">
    <property type="term" value="F:ATP binding"/>
    <property type="evidence" value="ECO:0007669"/>
    <property type="project" value="UniProtKB-UniRule"/>
</dbReference>
<feature type="compositionally biased region" description="Low complexity" evidence="6">
    <location>
        <begin position="81"/>
        <end position="92"/>
    </location>
</feature>
<dbReference type="PROSITE" id="PS51072">
    <property type="entry name" value="MHD"/>
    <property type="match status" value="1"/>
</dbReference>
<name>A0A167D0J7_9ASCO</name>
<keyword evidence="5" id="KW-0067">ATP-binding</keyword>
<dbReference type="Gene3D" id="3.30.810.10">
    <property type="entry name" value="2-Layer Sandwich"/>
    <property type="match status" value="1"/>
</dbReference>
<keyword evidence="10" id="KW-1185">Reference proteome</keyword>
<evidence type="ECO:0000256" key="1">
    <source>
        <dbReference type="ARBA" id="ARBA00004308"/>
    </source>
</evidence>
<accession>A0A167D0J7</accession>
<dbReference type="PROSITE" id="PS51455">
    <property type="entry name" value="PIPK"/>
    <property type="match status" value="1"/>
</dbReference>
<gene>
    <name evidence="9" type="primary">APM4</name>
    <name evidence="9" type="ORF">AWJ20_581</name>
</gene>
<dbReference type="EMBL" id="CP014501">
    <property type="protein sequence ID" value="ANB12331.1"/>
    <property type="molecule type" value="Genomic_DNA"/>
</dbReference>
<dbReference type="GO" id="GO:0030131">
    <property type="term" value="C:clathrin adaptor complex"/>
    <property type="evidence" value="ECO:0007669"/>
    <property type="project" value="InterPro"/>
</dbReference>
<comment type="subcellular location">
    <subcellularLocation>
        <location evidence="1">Endomembrane system</location>
    </subcellularLocation>
</comment>
<dbReference type="Gene3D" id="3.30.800.10">
    <property type="entry name" value="Phosphatidylinositol Phosphate Kinase II Beta"/>
    <property type="match status" value="1"/>
</dbReference>
<dbReference type="GO" id="GO:0052742">
    <property type="term" value="F:phosphatidylinositol kinase activity"/>
    <property type="evidence" value="ECO:0007669"/>
    <property type="project" value="InterPro"/>
</dbReference>
<evidence type="ECO:0000256" key="5">
    <source>
        <dbReference type="PROSITE-ProRule" id="PRU00781"/>
    </source>
</evidence>
<dbReference type="InterPro" id="IPR027483">
    <property type="entry name" value="PInositol-4-P-4/5-kinase_C_sf"/>
</dbReference>
<evidence type="ECO:0000313" key="9">
    <source>
        <dbReference type="EMBL" id="ANB12331.1"/>
    </source>
</evidence>
<dbReference type="InterPro" id="IPR028565">
    <property type="entry name" value="MHD"/>
</dbReference>
<evidence type="ECO:0000256" key="2">
    <source>
        <dbReference type="ARBA" id="ARBA00022448"/>
    </source>
</evidence>
<dbReference type="AlphaFoldDB" id="A0A167D0J7"/>
<dbReference type="InterPro" id="IPR027484">
    <property type="entry name" value="PInositol-4-P-5-kinase_N"/>
</dbReference>
<evidence type="ECO:0000256" key="3">
    <source>
        <dbReference type="ARBA" id="ARBA00022927"/>
    </source>
</evidence>
<feature type="compositionally biased region" description="Low complexity" evidence="6">
    <location>
        <begin position="117"/>
        <end position="132"/>
    </location>
</feature>
<feature type="domain" description="PIPK" evidence="8">
    <location>
        <begin position="433"/>
        <end position="748"/>
    </location>
</feature>
<dbReference type="InterPro" id="IPR036168">
    <property type="entry name" value="AP2_Mu_C_sf"/>
</dbReference>
<sequence>MQATGAISWRRPDIKYRKNEVFVDVYEDVNLLLSASGAILKADVNGHIQLKTQLSGLPECKFGLNDSLLLDTGADDDDYYGLDNSDSSSSSNSGGGGSRLSRRGSRIGSFGNGGSSNGSSGSNGSSALSNRSTSGRAAAGSVTLEDCQFHQCVKLGSFDENRIISFIPPDGEFELMRYRAVENINLPFKLVPQVTEIGQTKVEYEIVVKANFGSKLYATDVVIKIPTPLNTASTSQSCSNGRVKYDPSENQLLESKRPVRKFPRRPVLNDVRRPGSGTYYGNLGEIENRRPARRSAFAYHKTIQFPIGYDFSAESSKPLTVSTQVVEDDEETDCEELLLNFAPDDYSASKDSKGFLCGEVPTLLPDDPFFTGIPDCAKEDDDAYLNRVFINASDDIETINSMNAPDAPIASVELELECALTRVDKTFENLGIIIEEILFDMPEKVSKMASFKSKLAFGKRPSISGSTLFTGILTGLCANPPLYAPGVPHSSVYEVKKYQLQSGAILGVHSPVVYNQIRAVCGVDHDELMSSFDLQSLDAAITERTGSEFVTTDGKFNIKTLKRKEYQMISDFKFLDDYYTHVRDLLTRLPPYLGHYTIWENGKETHFVVTKSLVDKNNDTLFKLRASTDGDLNGFPRVVIKDLNRLNDKYFHLPENVREHIVGQVRGDAKMLKRHNILDYSLLVGLECDPLTGEERSSVGLSIALCPSSRVKRVVGSIRSLISGHSTFKDLRQFASVNGPSRPVVTRC</sequence>
<evidence type="ECO:0000256" key="6">
    <source>
        <dbReference type="SAM" id="MobiDB-lite"/>
    </source>
</evidence>
<evidence type="ECO:0000259" key="8">
    <source>
        <dbReference type="PROSITE" id="PS51455"/>
    </source>
</evidence>
<keyword evidence="5" id="KW-0547">Nucleotide-binding</keyword>
<keyword evidence="5" id="KW-0418">Kinase</keyword>
<evidence type="ECO:0000256" key="4">
    <source>
        <dbReference type="ARBA" id="ARBA00023136"/>
    </source>
</evidence>
<dbReference type="PROSITE" id="PS00991">
    <property type="entry name" value="CLAT_ADAPTOR_M_2"/>
    <property type="match status" value="1"/>
</dbReference>
<dbReference type="SUPFAM" id="SSF49447">
    <property type="entry name" value="Second domain of Mu2 adaptin subunit (ap50) of ap2 adaptor"/>
    <property type="match status" value="1"/>
</dbReference>
<keyword evidence="3" id="KW-0653">Protein transport</keyword>
<keyword evidence="5" id="KW-0808">Transferase</keyword>
<dbReference type="Pfam" id="PF01504">
    <property type="entry name" value="PIP5K"/>
    <property type="match status" value="1"/>
</dbReference>
<feature type="domain" description="MHD" evidence="7">
    <location>
        <begin position="18"/>
        <end position="349"/>
    </location>
</feature>
<protein>
    <submittedName>
        <fullName evidence="9">Apm4p</fullName>
    </submittedName>
</protein>
<dbReference type="InterPro" id="IPR050431">
    <property type="entry name" value="Adaptor_comp_med_subunit"/>
</dbReference>
<dbReference type="GO" id="GO:0012505">
    <property type="term" value="C:endomembrane system"/>
    <property type="evidence" value="ECO:0007669"/>
    <property type="project" value="UniProtKB-SubCell"/>
</dbReference>
<evidence type="ECO:0000259" key="7">
    <source>
        <dbReference type="PROSITE" id="PS51072"/>
    </source>
</evidence>
<dbReference type="PANTHER" id="PTHR10529">
    <property type="entry name" value="AP COMPLEX SUBUNIT MU"/>
    <property type="match status" value="1"/>
</dbReference>
<dbReference type="InterPro" id="IPR018240">
    <property type="entry name" value="Clathrin_mu_CS"/>
</dbReference>
<keyword evidence="2" id="KW-0813">Transport</keyword>
<dbReference type="RefSeq" id="XP_018734808.1">
    <property type="nucleotide sequence ID" value="XM_018882529.1"/>
</dbReference>
<proteinExistence type="predicted"/>
<organism evidence="9 10">
    <name type="scientific">Sugiyamaella lignohabitans</name>
    <dbReference type="NCBI Taxonomy" id="796027"/>
    <lineage>
        <taxon>Eukaryota</taxon>
        <taxon>Fungi</taxon>
        <taxon>Dikarya</taxon>
        <taxon>Ascomycota</taxon>
        <taxon>Saccharomycotina</taxon>
        <taxon>Dipodascomycetes</taxon>
        <taxon>Dipodascales</taxon>
        <taxon>Trichomonascaceae</taxon>
        <taxon>Sugiyamaella</taxon>
    </lineage>
</organism>
<dbReference type="OrthoDB" id="20783at2759"/>